<dbReference type="AlphaFoldDB" id="A0A210PLC1"/>
<protein>
    <submittedName>
        <fullName evidence="3">Uncharacterized protein</fullName>
    </submittedName>
</protein>
<proteinExistence type="predicted"/>
<evidence type="ECO:0000313" key="3">
    <source>
        <dbReference type="EMBL" id="OWF37264.1"/>
    </source>
</evidence>
<dbReference type="EMBL" id="NEDP02005592">
    <property type="protein sequence ID" value="OWF37264.1"/>
    <property type="molecule type" value="Genomic_DNA"/>
</dbReference>
<organism evidence="3 4">
    <name type="scientific">Mizuhopecten yessoensis</name>
    <name type="common">Japanese scallop</name>
    <name type="synonym">Patinopecten yessoensis</name>
    <dbReference type="NCBI Taxonomy" id="6573"/>
    <lineage>
        <taxon>Eukaryota</taxon>
        <taxon>Metazoa</taxon>
        <taxon>Spiralia</taxon>
        <taxon>Lophotrochozoa</taxon>
        <taxon>Mollusca</taxon>
        <taxon>Bivalvia</taxon>
        <taxon>Autobranchia</taxon>
        <taxon>Pteriomorphia</taxon>
        <taxon>Pectinida</taxon>
        <taxon>Pectinoidea</taxon>
        <taxon>Pectinidae</taxon>
        <taxon>Mizuhopecten</taxon>
    </lineage>
</organism>
<gene>
    <name evidence="3" type="ORF">KP79_PYT12711</name>
</gene>
<name>A0A210PLC1_MIZYE</name>
<feature type="region of interest" description="Disordered" evidence="2">
    <location>
        <begin position="31"/>
        <end position="53"/>
    </location>
</feature>
<evidence type="ECO:0000256" key="1">
    <source>
        <dbReference type="SAM" id="Coils"/>
    </source>
</evidence>
<keyword evidence="4" id="KW-1185">Reference proteome</keyword>
<comment type="caution">
    <text evidence="3">The sequence shown here is derived from an EMBL/GenBank/DDBJ whole genome shotgun (WGS) entry which is preliminary data.</text>
</comment>
<evidence type="ECO:0000256" key="2">
    <source>
        <dbReference type="SAM" id="MobiDB-lite"/>
    </source>
</evidence>
<sequence>MPRSKRYDVERRKGKCTLNCFTCHDDCPEDTGDDNDSTPGTTVEPQCDTDHSSFSQFDTNKEVCDKAKINVEGRDGNYEMRDMEFPESDMESHESDISESSTATVIEPEPIISNCCQCESSLTTTQDQALLNKIDEQGNEIERLRKAVENIALNPTYIKLSRCENIALSHGGGDIDDYTGQIRNMLDGLCENYDKLKGTVVTILEKVEEIQAGSTEQRAELQKLAEGLKTILNSPGSPVSDDTKQDSKYCSLNSLVDSESPCQDGEDCRCIVWGRSNVLRDLKDTQVKILSRLDSIEQSNSKNDNICLIMVFLIFHQAQFMLL</sequence>
<accession>A0A210PLC1</accession>
<reference evidence="3 4" key="1">
    <citation type="journal article" date="2017" name="Nat. Ecol. Evol.">
        <title>Scallop genome provides insights into evolution of bilaterian karyotype and development.</title>
        <authorList>
            <person name="Wang S."/>
            <person name="Zhang J."/>
            <person name="Jiao W."/>
            <person name="Li J."/>
            <person name="Xun X."/>
            <person name="Sun Y."/>
            <person name="Guo X."/>
            <person name="Huan P."/>
            <person name="Dong B."/>
            <person name="Zhang L."/>
            <person name="Hu X."/>
            <person name="Sun X."/>
            <person name="Wang J."/>
            <person name="Zhao C."/>
            <person name="Wang Y."/>
            <person name="Wang D."/>
            <person name="Huang X."/>
            <person name="Wang R."/>
            <person name="Lv J."/>
            <person name="Li Y."/>
            <person name="Zhang Z."/>
            <person name="Liu B."/>
            <person name="Lu W."/>
            <person name="Hui Y."/>
            <person name="Liang J."/>
            <person name="Zhou Z."/>
            <person name="Hou R."/>
            <person name="Li X."/>
            <person name="Liu Y."/>
            <person name="Li H."/>
            <person name="Ning X."/>
            <person name="Lin Y."/>
            <person name="Zhao L."/>
            <person name="Xing Q."/>
            <person name="Dou J."/>
            <person name="Li Y."/>
            <person name="Mao J."/>
            <person name="Guo H."/>
            <person name="Dou H."/>
            <person name="Li T."/>
            <person name="Mu C."/>
            <person name="Jiang W."/>
            <person name="Fu Q."/>
            <person name="Fu X."/>
            <person name="Miao Y."/>
            <person name="Liu J."/>
            <person name="Yu Q."/>
            <person name="Li R."/>
            <person name="Liao H."/>
            <person name="Li X."/>
            <person name="Kong Y."/>
            <person name="Jiang Z."/>
            <person name="Chourrout D."/>
            <person name="Li R."/>
            <person name="Bao Z."/>
        </authorList>
    </citation>
    <scope>NUCLEOTIDE SEQUENCE [LARGE SCALE GENOMIC DNA]</scope>
    <source>
        <strain evidence="3 4">PY_sf001</strain>
    </source>
</reference>
<keyword evidence="1" id="KW-0175">Coiled coil</keyword>
<evidence type="ECO:0000313" key="4">
    <source>
        <dbReference type="Proteomes" id="UP000242188"/>
    </source>
</evidence>
<feature type="coiled-coil region" evidence="1">
    <location>
        <begin position="127"/>
        <end position="154"/>
    </location>
</feature>
<dbReference type="Proteomes" id="UP000242188">
    <property type="component" value="Unassembled WGS sequence"/>
</dbReference>